<name>A0ABQ9EY51_TEGGR</name>
<reference evidence="2 3" key="1">
    <citation type="submission" date="2022-12" db="EMBL/GenBank/DDBJ databases">
        <title>Chromosome-level genome of Tegillarca granosa.</title>
        <authorList>
            <person name="Kim J."/>
        </authorList>
    </citation>
    <scope>NUCLEOTIDE SEQUENCE [LARGE SCALE GENOMIC DNA]</scope>
    <source>
        <strain evidence="2">Teg-2019</strain>
        <tissue evidence="2">Adductor muscle</tissue>
    </source>
</reference>
<sequence>MSRIYPRGGRVDSSNYLPQDIQSAFVDGVPYMKNKFKHRTSKIMKDGCGCTFCYSLVHLDPIFDLNGFVCYFIR</sequence>
<accession>A0ABQ9EY51</accession>
<dbReference type="InterPro" id="IPR001711">
    <property type="entry name" value="PLipase_C_Pinositol-sp_Y"/>
</dbReference>
<dbReference type="PROSITE" id="PS50008">
    <property type="entry name" value="PIPLC_Y_DOMAIN"/>
    <property type="match status" value="1"/>
</dbReference>
<protein>
    <recommendedName>
        <fullName evidence="1">PI-PLC Y-box domain-containing protein</fullName>
    </recommendedName>
</protein>
<organism evidence="2 3">
    <name type="scientific">Tegillarca granosa</name>
    <name type="common">Malaysian cockle</name>
    <name type="synonym">Anadara granosa</name>
    <dbReference type="NCBI Taxonomy" id="220873"/>
    <lineage>
        <taxon>Eukaryota</taxon>
        <taxon>Metazoa</taxon>
        <taxon>Spiralia</taxon>
        <taxon>Lophotrochozoa</taxon>
        <taxon>Mollusca</taxon>
        <taxon>Bivalvia</taxon>
        <taxon>Autobranchia</taxon>
        <taxon>Pteriomorphia</taxon>
        <taxon>Arcoida</taxon>
        <taxon>Arcoidea</taxon>
        <taxon>Arcidae</taxon>
        <taxon>Tegillarca</taxon>
    </lineage>
</organism>
<evidence type="ECO:0000259" key="1">
    <source>
        <dbReference type="PROSITE" id="PS50008"/>
    </source>
</evidence>
<evidence type="ECO:0000313" key="3">
    <source>
        <dbReference type="Proteomes" id="UP001217089"/>
    </source>
</evidence>
<evidence type="ECO:0000313" key="2">
    <source>
        <dbReference type="EMBL" id="KAJ8308547.1"/>
    </source>
</evidence>
<dbReference type="EMBL" id="JARBDR010000657">
    <property type="protein sequence ID" value="KAJ8308547.1"/>
    <property type="molecule type" value="Genomic_DNA"/>
</dbReference>
<keyword evidence="3" id="KW-1185">Reference proteome</keyword>
<feature type="domain" description="PI-PLC Y-box" evidence="1">
    <location>
        <begin position="1"/>
        <end position="19"/>
    </location>
</feature>
<dbReference type="Proteomes" id="UP001217089">
    <property type="component" value="Unassembled WGS sequence"/>
</dbReference>
<proteinExistence type="predicted"/>
<gene>
    <name evidence="2" type="ORF">KUTeg_013421</name>
</gene>
<comment type="caution">
    <text evidence="2">The sequence shown here is derived from an EMBL/GenBank/DDBJ whole genome shotgun (WGS) entry which is preliminary data.</text>
</comment>